<evidence type="ECO:0000313" key="2">
    <source>
        <dbReference type="Proteomes" id="UP000094622"/>
    </source>
</evidence>
<dbReference type="GO" id="GO:0016791">
    <property type="term" value="F:phosphatase activity"/>
    <property type="evidence" value="ECO:0007669"/>
    <property type="project" value="TreeGrafter"/>
</dbReference>
<keyword evidence="2" id="KW-1185">Reference proteome</keyword>
<dbReference type="Pfam" id="PF13242">
    <property type="entry name" value="Hydrolase_like"/>
    <property type="match status" value="1"/>
</dbReference>
<dbReference type="PANTHER" id="PTHR19288">
    <property type="entry name" value="4-NITROPHENYLPHOSPHATASE-RELATED"/>
    <property type="match status" value="1"/>
</dbReference>
<dbReference type="Pfam" id="PF13344">
    <property type="entry name" value="Hydrolase_6"/>
    <property type="match status" value="1"/>
</dbReference>
<keyword evidence="1" id="KW-0378">Hydrolase</keyword>
<dbReference type="InterPro" id="IPR006357">
    <property type="entry name" value="HAD-SF_hydro_IIA"/>
</dbReference>
<dbReference type="EMBL" id="MCRJ01000015">
    <property type="protein sequence ID" value="ODN71732.1"/>
    <property type="molecule type" value="Genomic_DNA"/>
</dbReference>
<dbReference type="OrthoDB" id="9791073at2"/>
<proteinExistence type="predicted"/>
<accession>A0A1E3H5Y5</accession>
<dbReference type="NCBIfam" id="TIGR01459">
    <property type="entry name" value="HAD-SF-IIA-hyp4"/>
    <property type="match status" value="1"/>
</dbReference>
<dbReference type="PATRIC" id="fig|1439726.3.peg.1017"/>
<comment type="caution">
    <text evidence="1">The sequence shown here is derived from an EMBL/GenBank/DDBJ whole genome shotgun (WGS) entry which is preliminary data.</text>
</comment>
<dbReference type="SUPFAM" id="SSF56784">
    <property type="entry name" value="HAD-like"/>
    <property type="match status" value="1"/>
</dbReference>
<dbReference type="AlphaFoldDB" id="A0A1E3H5Y5"/>
<reference evidence="1 2" key="1">
    <citation type="submission" date="2016-07" db="EMBL/GenBank/DDBJ databases">
        <title>Draft Genome Sequence of Methylobrevis pamukkalensis PK2.</title>
        <authorList>
            <person name="Vasilenko O.V."/>
            <person name="Doronina N.V."/>
            <person name="Shmareva M.N."/>
            <person name="Tarlachkov S.V."/>
            <person name="Mustakhimov I."/>
            <person name="Trotsenko Y.A."/>
        </authorList>
    </citation>
    <scope>NUCLEOTIDE SEQUENCE [LARGE SCALE GENOMIC DNA]</scope>
    <source>
        <strain evidence="1 2">PK2</strain>
    </source>
</reference>
<dbReference type="RefSeq" id="WP_069306008.1">
    <property type="nucleotide sequence ID" value="NZ_MCRJ01000015.1"/>
</dbReference>
<dbReference type="NCBIfam" id="TIGR01460">
    <property type="entry name" value="HAD-SF-IIA"/>
    <property type="match status" value="1"/>
</dbReference>
<sequence>MDTIDIIDGLAPLADRYEGIVCDVWGVLHNGVIGYPAAAEALATFRRTTGKPVVLLTNAPRPAPLVADILDGFGIGRDAWDEIVTSGDVARTTIVAARDNAIHYIGPERDLPLVDDLDLEFVAADAADLVICTGLFNDDVETPEDYRLLLTGLVARKATMICANPDIVVERGDRLIYCAGAIAQLYAELGGRVVMVGKPHKPVYDVVRVRLSALAGRDLPFRSLLAIGDALATDVRGGWGQGMDVLLVTAGIHAADFGPVETPDAAKVAKRLGIEGLTAVAAIPRLRW</sequence>
<protein>
    <submittedName>
        <fullName evidence="1">Putative hydrolase YutF</fullName>
        <ecNumber evidence="1">3.-.-.-</ecNumber>
    </submittedName>
</protein>
<dbReference type="InterPro" id="IPR036412">
    <property type="entry name" value="HAD-like_sf"/>
</dbReference>
<dbReference type="PANTHER" id="PTHR19288:SF90">
    <property type="entry name" value="OS08G0542600 PROTEIN"/>
    <property type="match status" value="1"/>
</dbReference>
<dbReference type="EC" id="3.-.-.-" evidence="1"/>
<evidence type="ECO:0000313" key="1">
    <source>
        <dbReference type="EMBL" id="ODN71732.1"/>
    </source>
</evidence>
<gene>
    <name evidence="1" type="primary">yutF</name>
    <name evidence="1" type="ORF">A6302_00976</name>
</gene>
<organism evidence="1 2">
    <name type="scientific">Methylobrevis pamukkalensis</name>
    <dbReference type="NCBI Taxonomy" id="1439726"/>
    <lineage>
        <taxon>Bacteria</taxon>
        <taxon>Pseudomonadati</taxon>
        <taxon>Pseudomonadota</taxon>
        <taxon>Alphaproteobacteria</taxon>
        <taxon>Hyphomicrobiales</taxon>
        <taxon>Pleomorphomonadaceae</taxon>
        <taxon>Methylobrevis</taxon>
    </lineage>
</organism>
<dbReference type="GO" id="GO:0005737">
    <property type="term" value="C:cytoplasm"/>
    <property type="evidence" value="ECO:0007669"/>
    <property type="project" value="TreeGrafter"/>
</dbReference>
<dbReference type="InterPro" id="IPR006356">
    <property type="entry name" value="HAD-SF_hydro_IIA_hyp3"/>
</dbReference>
<dbReference type="Gene3D" id="3.40.50.1000">
    <property type="entry name" value="HAD superfamily/HAD-like"/>
    <property type="match status" value="2"/>
</dbReference>
<dbReference type="InterPro" id="IPR023214">
    <property type="entry name" value="HAD_sf"/>
</dbReference>
<dbReference type="Proteomes" id="UP000094622">
    <property type="component" value="Unassembled WGS sequence"/>
</dbReference>
<name>A0A1E3H5Y5_9HYPH</name>